<dbReference type="EMBL" id="VSRR010034050">
    <property type="protein sequence ID" value="MPC72062.1"/>
    <property type="molecule type" value="Genomic_DNA"/>
</dbReference>
<reference evidence="1 2" key="1">
    <citation type="submission" date="2019-05" db="EMBL/GenBank/DDBJ databases">
        <title>Another draft genome of Portunus trituberculatus and its Hox gene families provides insights of decapod evolution.</title>
        <authorList>
            <person name="Jeong J.-H."/>
            <person name="Song I."/>
            <person name="Kim S."/>
            <person name="Choi T."/>
            <person name="Kim D."/>
            <person name="Ryu S."/>
            <person name="Kim W."/>
        </authorList>
    </citation>
    <scope>NUCLEOTIDE SEQUENCE [LARGE SCALE GENOMIC DNA]</scope>
    <source>
        <tissue evidence="1">Muscle</tissue>
    </source>
</reference>
<comment type="caution">
    <text evidence="1">The sequence shown here is derived from an EMBL/GenBank/DDBJ whole genome shotgun (WGS) entry which is preliminary data.</text>
</comment>
<proteinExistence type="predicted"/>
<dbReference type="Proteomes" id="UP000324222">
    <property type="component" value="Unassembled WGS sequence"/>
</dbReference>
<name>A0A5B7HL99_PORTR</name>
<evidence type="ECO:0000313" key="2">
    <source>
        <dbReference type="Proteomes" id="UP000324222"/>
    </source>
</evidence>
<sequence>MDNAGQWNEKKLQLAMVNTMNQWVEESTRYMGEEESLLLDLVFAKKPESPPIMKYHSPLGKSDHVTLEMQMQDEDEISYREDYKGKRG</sequence>
<keyword evidence="2" id="KW-1185">Reference proteome</keyword>
<accession>A0A5B7HL99</accession>
<organism evidence="1 2">
    <name type="scientific">Portunus trituberculatus</name>
    <name type="common">Swimming crab</name>
    <name type="synonym">Neptunus trituberculatus</name>
    <dbReference type="NCBI Taxonomy" id="210409"/>
    <lineage>
        <taxon>Eukaryota</taxon>
        <taxon>Metazoa</taxon>
        <taxon>Ecdysozoa</taxon>
        <taxon>Arthropoda</taxon>
        <taxon>Crustacea</taxon>
        <taxon>Multicrustacea</taxon>
        <taxon>Malacostraca</taxon>
        <taxon>Eumalacostraca</taxon>
        <taxon>Eucarida</taxon>
        <taxon>Decapoda</taxon>
        <taxon>Pleocyemata</taxon>
        <taxon>Brachyura</taxon>
        <taxon>Eubrachyura</taxon>
        <taxon>Portunoidea</taxon>
        <taxon>Portunidae</taxon>
        <taxon>Portuninae</taxon>
        <taxon>Portunus</taxon>
    </lineage>
</organism>
<evidence type="ECO:0000313" key="1">
    <source>
        <dbReference type="EMBL" id="MPC72062.1"/>
    </source>
</evidence>
<evidence type="ECO:0008006" key="3">
    <source>
        <dbReference type="Google" id="ProtNLM"/>
    </source>
</evidence>
<protein>
    <recommendedName>
        <fullName evidence="3">Endonuclease/exonuclease/phosphatase domain-containing protein</fullName>
    </recommendedName>
</protein>
<dbReference type="AlphaFoldDB" id="A0A5B7HL99"/>
<gene>
    <name evidence="1" type="ORF">E2C01_066355</name>
</gene>